<evidence type="ECO:0000313" key="1">
    <source>
        <dbReference type="EMBL" id="KKM86965.1"/>
    </source>
</evidence>
<organism evidence="1">
    <name type="scientific">marine sediment metagenome</name>
    <dbReference type="NCBI Taxonomy" id="412755"/>
    <lineage>
        <taxon>unclassified sequences</taxon>
        <taxon>metagenomes</taxon>
        <taxon>ecological metagenomes</taxon>
    </lineage>
</organism>
<sequence>MAETELEIMVRWENNESFEVTIKEDDGELLTLIKMDENGNISALWPHASAVVAKYIEDLLVRIGAEMKAL</sequence>
<proteinExistence type="predicted"/>
<gene>
    <name evidence="1" type="ORF">LCGC14_1273690</name>
</gene>
<reference evidence="1" key="1">
    <citation type="journal article" date="2015" name="Nature">
        <title>Complex archaea that bridge the gap between prokaryotes and eukaryotes.</title>
        <authorList>
            <person name="Spang A."/>
            <person name="Saw J.H."/>
            <person name="Jorgensen S.L."/>
            <person name="Zaremba-Niedzwiedzka K."/>
            <person name="Martijn J."/>
            <person name="Lind A.E."/>
            <person name="van Eijk R."/>
            <person name="Schleper C."/>
            <person name="Guy L."/>
            <person name="Ettema T.J."/>
        </authorList>
    </citation>
    <scope>NUCLEOTIDE SEQUENCE</scope>
</reference>
<comment type="caution">
    <text evidence="1">The sequence shown here is derived from an EMBL/GenBank/DDBJ whole genome shotgun (WGS) entry which is preliminary data.</text>
</comment>
<dbReference type="EMBL" id="LAZR01007174">
    <property type="protein sequence ID" value="KKM86965.1"/>
    <property type="molecule type" value="Genomic_DNA"/>
</dbReference>
<protein>
    <submittedName>
        <fullName evidence="1">Uncharacterized protein</fullName>
    </submittedName>
</protein>
<dbReference type="AlphaFoldDB" id="A0A0F9NE12"/>
<accession>A0A0F9NE12</accession>
<name>A0A0F9NE12_9ZZZZ</name>